<dbReference type="NCBIfam" id="TIGR00756">
    <property type="entry name" value="PPR"/>
    <property type="match status" value="1"/>
</dbReference>
<dbReference type="InterPro" id="IPR011990">
    <property type="entry name" value="TPR-like_helical_dom_sf"/>
</dbReference>
<dbReference type="EMBL" id="CP001670">
    <property type="protein sequence ID" value="AFZ81647.1"/>
    <property type="molecule type" value="Genomic_DNA"/>
</dbReference>
<sequence>MNLIPFCIFLIIEGPNNTYSIRSTFTDRCPGSKKQQSFLINKQDSISGDRLRSYYGSTNLYISKYLLRNESEEKLMHDTNHSSKEENLNYVTDEDTWNMTVAISQSNTIGLDWVKVIETLQTSPNCSVDPLTIAYNSALSAAERNMNADLSLSILSEMKRSDKKIIDAVSYKCAILSCTKADRVKEAMELYKEMLESGLTTDHGTIRSLLWLLSRHGHGDFSLKLLETLKKIAYICNNKQILIQNDYVYTIESCIKTEMFTVASNIYQELKSLKSFQMTKHLFDSVMKICYHTSNYNLAIEVYSDIMKERTFYFGIAEYHILMNILLMNHQFEQINYIWKDILNSGITLDYTICNIALQSYSTSGNFEESLEILNIMEGRNFLSGNFQPYLLAIKSCEQCGEWKLATKILRMAQCYNGYCTIELYNAVLLVCSIAQEWETMLSLCEEIEAKSSKEMKDDGRNVLLQLNGDTIAYMMMCYYHTDEVKKLKSLSALCVPDTRLLVKIRNAIST</sequence>
<dbReference type="GeneID" id="15804729"/>
<organism evidence="3 4">
    <name type="scientific">Theileria equi strain WA</name>
    <dbReference type="NCBI Taxonomy" id="1537102"/>
    <lineage>
        <taxon>Eukaryota</taxon>
        <taxon>Sar</taxon>
        <taxon>Alveolata</taxon>
        <taxon>Apicomplexa</taxon>
        <taxon>Aconoidasida</taxon>
        <taxon>Piroplasmida</taxon>
        <taxon>Theileriidae</taxon>
        <taxon>Theileria</taxon>
    </lineage>
</organism>
<keyword evidence="1" id="KW-0677">Repeat</keyword>
<dbReference type="Proteomes" id="UP000031512">
    <property type="component" value="Chromosome 3"/>
</dbReference>
<dbReference type="STRING" id="1537102.L0B1A2"/>
<evidence type="ECO:0000256" key="1">
    <source>
        <dbReference type="ARBA" id="ARBA00022737"/>
    </source>
</evidence>
<proteinExistence type="predicted"/>
<name>L0B1A2_THEEQ</name>
<evidence type="ECO:0000313" key="3">
    <source>
        <dbReference type="EMBL" id="AFZ81647.1"/>
    </source>
</evidence>
<feature type="repeat" description="PPR" evidence="2">
    <location>
        <begin position="167"/>
        <end position="201"/>
    </location>
</feature>
<dbReference type="Pfam" id="PF01535">
    <property type="entry name" value="PPR"/>
    <property type="match status" value="3"/>
</dbReference>
<dbReference type="AlphaFoldDB" id="L0B1A2"/>
<accession>L0B1A2</accession>
<keyword evidence="4" id="KW-1185">Reference proteome</keyword>
<dbReference type="eggNOG" id="KOG4197">
    <property type="taxonomic scope" value="Eukaryota"/>
</dbReference>
<dbReference type="PANTHER" id="PTHR47447">
    <property type="entry name" value="OS03G0856100 PROTEIN"/>
    <property type="match status" value="1"/>
</dbReference>
<dbReference type="RefSeq" id="XP_004831313.1">
    <property type="nucleotide sequence ID" value="XM_004831256.1"/>
</dbReference>
<dbReference type="Gene3D" id="1.25.40.10">
    <property type="entry name" value="Tetratricopeptide repeat domain"/>
    <property type="match status" value="2"/>
</dbReference>
<dbReference type="PANTHER" id="PTHR47447:SF17">
    <property type="entry name" value="OS12G0638900 PROTEIN"/>
    <property type="match status" value="1"/>
</dbReference>
<dbReference type="InterPro" id="IPR002885">
    <property type="entry name" value="PPR_rpt"/>
</dbReference>
<dbReference type="VEuPathDB" id="PiroplasmaDB:BEWA_010640"/>
<protein>
    <submittedName>
        <fullName evidence="3">Pentatricopeptide repeat domain-containing protein</fullName>
    </submittedName>
</protein>
<evidence type="ECO:0000256" key="2">
    <source>
        <dbReference type="PROSITE-ProRule" id="PRU00708"/>
    </source>
</evidence>
<dbReference type="KEGG" id="beq:BEWA_010640"/>
<gene>
    <name evidence="3" type="ORF">BEWA_010640</name>
</gene>
<dbReference type="OrthoDB" id="185373at2759"/>
<reference evidence="3 4" key="1">
    <citation type="journal article" date="2012" name="BMC Genomics">
        <title>Comparative genomic analysis and phylogenetic position of Theileria equi.</title>
        <authorList>
            <person name="Kappmeyer L.S."/>
            <person name="Thiagarajan M."/>
            <person name="Herndon D.R."/>
            <person name="Ramsay J.D."/>
            <person name="Caler E."/>
            <person name="Djikeng A."/>
            <person name="Gillespie J.J."/>
            <person name="Lau A.O."/>
            <person name="Roalson E.H."/>
            <person name="Silva J.C."/>
            <person name="Silva M.G."/>
            <person name="Suarez C.E."/>
            <person name="Ueti M.W."/>
            <person name="Nene V.M."/>
            <person name="Mealey R.H."/>
            <person name="Knowles D.P."/>
            <person name="Brayton K.A."/>
        </authorList>
    </citation>
    <scope>NUCLEOTIDE SEQUENCE [LARGE SCALE GENOMIC DNA]</scope>
    <source>
        <strain evidence="3 4">WA</strain>
    </source>
</reference>
<evidence type="ECO:0000313" key="4">
    <source>
        <dbReference type="Proteomes" id="UP000031512"/>
    </source>
</evidence>
<dbReference type="PROSITE" id="PS51375">
    <property type="entry name" value="PPR"/>
    <property type="match status" value="1"/>
</dbReference>